<gene>
    <name evidence="1" type="ORF">C8E00_104366</name>
</gene>
<organism evidence="1 2">
    <name type="scientific">Chromohalobacter marismortui</name>
    <dbReference type="NCBI Taxonomy" id="42055"/>
    <lineage>
        <taxon>Bacteria</taxon>
        <taxon>Pseudomonadati</taxon>
        <taxon>Pseudomonadota</taxon>
        <taxon>Gammaproteobacteria</taxon>
        <taxon>Oceanospirillales</taxon>
        <taxon>Halomonadaceae</taxon>
        <taxon>Chromohalobacter</taxon>
    </lineage>
</organism>
<evidence type="ECO:0000313" key="1">
    <source>
        <dbReference type="EMBL" id="TDU22185.1"/>
    </source>
</evidence>
<comment type="caution">
    <text evidence="1">The sequence shown here is derived from an EMBL/GenBank/DDBJ whole genome shotgun (WGS) entry which is preliminary data.</text>
</comment>
<name>A0A4R7NMW9_9GAMM</name>
<dbReference type="Proteomes" id="UP000295380">
    <property type="component" value="Unassembled WGS sequence"/>
</dbReference>
<keyword evidence="2" id="KW-1185">Reference proteome</keyword>
<reference evidence="1 2" key="1">
    <citation type="submission" date="2019-03" db="EMBL/GenBank/DDBJ databases">
        <title>Genomic Encyclopedia of Type Strains, Phase IV (KMG-IV): sequencing the most valuable type-strain genomes for metagenomic binning, comparative biology and taxonomic classification.</title>
        <authorList>
            <person name="Goeker M."/>
        </authorList>
    </citation>
    <scope>NUCLEOTIDE SEQUENCE [LARGE SCALE GENOMIC DNA]</scope>
    <source>
        <strain evidence="1 2">DSM 6770</strain>
    </source>
</reference>
<dbReference type="AlphaFoldDB" id="A0A4R7NMW9"/>
<dbReference type="EMBL" id="SOBR01000004">
    <property type="protein sequence ID" value="TDU22185.1"/>
    <property type="molecule type" value="Genomic_DNA"/>
</dbReference>
<protein>
    <submittedName>
        <fullName evidence="1">Uncharacterized protein</fullName>
    </submittedName>
</protein>
<accession>A0A4R7NMW9</accession>
<proteinExistence type="predicted"/>
<sequence length="91" mass="9841">MRLFLIVRLYLPQEAGKQILNQFILADGGGADEAPASVVPAGLYKVSFPDAEAAEDLTEEIVGGEFTGDFGERMLRFTQVLGEEFAGTMTL</sequence>
<evidence type="ECO:0000313" key="2">
    <source>
        <dbReference type="Proteomes" id="UP000295380"/>
    </source>
</evidence>